<evidence type="ECO:0000313" key="7">
    <source>
        <dbReference type="EMBL" id="MFD2415156.1"/>
    </source>
</evidence>
<proteinExistence type="inferred from homology"/>
<comment type="similarity">
    <text evidence="5">Belongs to the zinc-containing alcohol dehydrogenase family.</text>
</comment>
<dbReference type="PANTHER" id="PTHR43401:SF2">
    <property type="entry name" value="L-THREONINE 3-DEHYDROGENASE"/>
    <property type="match status" value="1"/>
</dbReference>
<dbReference type="Pfam" id="PF00107">
    <property type="entry name" value="ADH_zinc_N"/>
    <property type="match status" value="1"/>
</dbReference>
<feature type="domain" description="Enoyl reductase (ER)" evidence="6">
    <location>
        <begin position="12"/>
        <end position="340"/>
    </location>
</feature>
<evidence type="ECO:0000256" key="1">
    <source>
        <dbReference type="ARBA" id="ARBA00001947"/>
    </source>
</evidence>
<dbReference type="SUPFAM" id="SSF50129">
    <property type="entry name" value="GroES-like"/>
    <property type="match status" value="1"/>
</dbReference>
<keyword evidence="8" id="KW-1185">Reference proteome</keyword>
<dbReference type="PANTHER" id="PTHR43401">
    <property type="entry name" value="L-THREONINE 3-DEHYDROGENASE"/>
    <property type="match status" value="1"/>
</dbReference>
<dbReference type="InterPro" id="IPR002328">
    <property type="entry name" value="ADH_Zn_CS"/>
</dbReference>
<dbReference type="Proteomes" id="UP001597417">
    <property type="component" value="Unassembled WGS sequence"/>
</dbReference>
<dbReference type="EMBL" id="JBHUKR010000004">
    <property type="protein sequence ID" value="MFD2415156.1"/>
    <property type="molecule type" value="Genomic_DNA"/>
</dbReference>
<name>A0ABW5FJQ4_9PSEU</name>
<dbReference type="Gene3D" id="3.40.50.720">
    <property type="entry name" value="NAD(P)-binding Rossmann-like Domain"/>
    <property type="match status" value="1"/>
</dbReference>
<keyword evidence="3 5" id="KW-0862">Zinc</keyword>
<dbReference type="InterPro" id="IPR020843">
    <property type="entry name" value="ER"/>
</dbReference>
<dbReference type="PROSITE" id="PS00059">
    <property type="entry name" value="ADH_ZINC"/>
    <property type="match status" value="1"/>
</dbReference>
<dbReference type="InterPro" id="IPR011032">
    <property type="entry name" value="GroES-like_sf"/>
</dbReference>
<evidence type="ECO:0000256" key="4">
    <source>
        <dbReference type="ARBA" id="ARBA00023002"/>
    </source>
</evidence>
<sequence>MTTPAGRRVVYSAARTLTVEPAGTTPPPPGHVRIDVAYTGICGTDLHIFHGDMDARVGPPGVIGHEMSGRIARIGEDVDGWRPGDPVTVMPLSWCGRCPACQAGHAHICERLVFLGVDASGSLQSSWTVPAATLVRLPPDLRLDHAALVEPTAVAVHDVKRAGLRPGEQAIVVGGGPIGLLIALVARRSGADVLVVEPDSYRRSVAESLGLRALDPSADGLTDAVGRWTEGAGATVAFEVSGAAAGVETAVDALATRGRLVQVAIHSVPREVNLHRFFWRELTLLGARLYDRDDFQAAVRLIAGGDVPAATLISRIEPLERAADAFAALESGAGVMKILIDCGAGGVEEAR</sequence>
<evidence type="ECO:0000256" key="3">
    <source>
        <dbReference type="ARBA" id="ARBA00022833"/>
    </source>
</evidence>
<evidence type="ECO:0000256" key="2">
    <source>
        <dbReference type="ARBA" id="ARBA00022723"/>
    </source>
</evidence>
<dbReference type="InterPro" id="IPR013149">
    <property type="entry name" value="ADH-like_C"/>
</dbReference>
<dbReference type="InterPro" id="IPR036291">
    <property type="entry name" value="NAD(P)-bd_dom_sf"/>
</dbReference>
<dbReference type="InterPro" id="IPR013154">
    <property type="entry name" value="ADH-like_N"/>
</dbReference>
<keyword evidence="2 5" id="KW-0479">Metal-binding</keyword>
<gene>
    <name evidence="7" type="ORF">ACFSXZ_02325</name>
</gene>
<evidence type="ECO:0000313" key="8">
    <source>
        <dbReference type="Proteomes" id="UP001597417"/>
    </source>
</evidence>
<keyword evidence="4" id="KW-0560">Oxidoreductase</keyword>
<dbReference type="InterPro" id="IPR050129">
    <property type="entry name" value="Zn_alcohol_dh"/>
</dbReference>
<dbReference type="Pfam" id="PF08240">
    <property type="entry name" value="ADH_N"/>
    <property type="match status" value="1"/>
</dbReference>
<accession>A0ABW5FJQ4</accession>
<dbReference type="SMART" id="SM00829">
    <property type="entry name" value="PKS_ER"/>
    <property type="match status" value="1"/>
</dbReference>
<reference evidence="8" key="1">
    <citation type="journal article" date="2019" name="Int. J. Syst. Evol. Microbiol.">
        <title>The Global Catalogue of Microorganisms (GCM) 10K type strain sequencing project: providing services to taxonomists for standard genome sequencing and annotation.</title>
        <authorList>
            <consortium name="The Broad Institute Genomics Platform"/>
            <consortium name="The Broad Institute Genome Sequencing Center for Infectious Disease"/>
            <person name="Wu L."/>
            <person name="Ma J."/>
        </authorList>
    </citation>
    <scope>NUCLEOTIDE SEQUENCE [LARGE SCALE GENOMIC DNA]</scope>
    <source>
        <strain evidence="8">CGMCC 4.7645</strain>
    </source>
</reference>
<protein>
    <submittedName>
        <fullName evidence="7">Zinc-binding dehydrogenase</fullName>
    </submittedName>
</protein>
<evidence type="ECO:0000259" key="6">
    <source>
        <dbReference type="SMART" id="SM00829"/>
    </source>
</evidence>
<comment type="caution">
    <text evidence="7">The sequence shown here is derived from an EMBL/GenBank/DDBJ whole genome shotgun (WGS) entry which is preliminary data.</text>
</comment>
<evidence type="ECO:0000256" key="5">
    <source>
        <dbReference type="RuleBase" id="RU361277"/>
    </source>
</evidence>
<organism evidence="7 8">
    <name type="scientific">Amycolatopsis pigmentata</name>
    <dbReference type="NCBI Taxonomy" id="450801"/>
    <lineage>
        <taxon>Bacteria</taxon>
        <taxon>Bacillati</taxon>
        <taxon>Actinomycetota</taxon>
        <taxon>Actinomycetes</taxon>
        <taxon>Pseudonocardiales</taxon>
        <taxon>Pseudonocardiaceae</taxon>
        <taxon>Amycolatopsis</taxon>
    </lineage>
</organism>
<dbReference type="SUPFAM" id="SSF51735">
    <property type="entry name" value="NAD(P)-binding Rossmann-fold domains"/>
    <property type="match status" value="1"/>
</dbReference>
<dbReference type="RefSeq" id="WP_378260709.1">
    <property type="nucleotide sequence ID" value="NZ_JBHUKR010000004.1"/>
</dbReference>
<comment type="cofactor">
    <cofactor evidence="1 5">
        <name>Zn(2+)</name>
        <dbReference type="ChEBI" id="CHEBI:29105"/>
    </cofactor>
</comment>
<dbReference type="Gene3D" id="3.90.180.10">
    <property type="entry name" value="Medium-chain alcohol dehydrogenases, catalytic domain"/>
    <property type="match status" value="1"/>
</dbReference>